<dbReference type="Proteomes" id="UP001055804">
    <property type="component" value="Unassembled WGS sequence"/>
</dbReference>
<reference evidence="9" key="1">
    <citation type="submission" date="2022-06" db="EMBL/GenBank/DDBJ databases">
        <title>Isolation and Genomics of Futiania mangrovii gen. nov., sp. nov., a Rare and Metabolically-versatile member in the Class Alphaproteobacteria.</title>
        <authorList>
            <person name="Liu L."/>
            <person name="Huang W.-C."/>
            <person name="Pan J."/>
            <person name="Li J."/>
            <person name="Huang Y."/>
            <person name="Du H."/>
            <person name="Liu Y."/>
            <person name="Li M."/>
        </authorList>
    </citation>
    <scope>NUCLEOTIDE SEQUENCE</scope>
    <source>
        <strain evidence="9">FT118</strain>
    </source>
</reference>
<dbReference type="RefSeq" id="WP_269331816.1">
    <property type="nucleotide sequence ID" value="NZ_JAMZFT010000001.1"/>
</dbReference>
<evidence type="ECO:0000256" key="5">
    <source>
        <dbReference type="SAM" id="MobiDB-lite"/>
    </source>
</evidence>
<feature type="transmembrane region" description="Helical" evidence="6">
    <location>
        <begin position="377"/>
        <end position="395"/>
    </location>
</feature>
<dbReference type="InterPro" id="IPR045979">
    <property type="entry name" value="DUF5935"/>
</dbReference>
<evidence type="ECO:0000256" key="3">
    <source>
        <dbReference type="ARBA" id="ARBA00022989"/>
    </source>
</evidence>
<comment type="subcellular location">
    <subcellularLocation>
        <location evidence="1">Membrane</location>
        <topology evidence="1">Multi-pass membrane protein</topology>
    </subcellularLocation>
</comment>
<evidence type="ECO:0000256" key="1">
    <source>
        <dbReference type="ARBA" id="ARBA00004141"/>
    </source>
</evidence>
<evidence type="ECO:0000259" key="7">
    <source>
        <dbReference type="Pfam" id="PF04932"/>
    </source>
</evidence>
<dbReference type="Pfam" id="PF04932">
    <property type="entry name" value="Wzy_C"/>
    <property type="match status" value="1"/>
</dbReference>
<dbReference type="EMBL" id="JAMZFT010000001">
    <property type="protein sequence ID" value="MCP1335889.1"/>
    <property type="molecule type" value="Genomic_DNA"/>
</dbReference>
<dbReference type="PANTHER" id="PTHR37422:SF13">
    <property type="entry name" value="LIPOPOLYSACCHARIDE BIOSYNTHESIS PROTEIN PA4999-RELATED"/>
    <property type="match status" value="1"/>
</dbReference>
<keyword evidence="2 6" id="KW-0812">Transmembrane</keyword>
<feature type="transmembrane region" description="Helical" evidence="6">
    <location>
        <begin position="43"/>
        <end position="63"/>
    </location>
</feature>
<organism evidence="9 10">
    <name type="scientific">Futiania mangrovi</name>
    <dbReference type="NCBI Taxonomy" id="2959716"/>
    <lineage>
        <taxon>Bacteria</taxon>
        <taxon>Pseudomonadati</taxon>
        <taxon>Pseudomonadota</taxon>
        <taxon>Alphaproteobacteria</taxon>
        <taxon>Futianiales</taxon>
        <taxon>Futianiaceae</taxon>
        <taxon>Futiania</taxon>
    </lineage>
</organism>
<dbReference type="PANTHER" id="PTHR37422">
    <property type="entry name" value="TEICHURONIC ACID BIOSYNTHESIS PROTEIN TUAE"/>
    <property type="match status" value="1"/>
</dbReference>
<feature type="transmembrane region" description="Helical" evidence="6">
    <location>
        <begin position="336"/>
        <end position="357"/>
    </location>
</feature>
<proteinExistence type="predicted"/>
<feature type="domain" description="O-antigen ligase-related" evidence="7">
    <location>
        <begin position="205"/>
        <end position="343"/>
    </location>
</feature>
<protein>
    <submittedName>
        <fullName evidence="9">O-glycosylation ligase, exosortase A system-associated</fullName>
    </submittedName>
</protein>
<feature type="transmembrane region" description="Helical" evidence="6">
    <location>
        <begin position="75"/>
        <end position="94"/>
    </location>
</feature>
<keyword evidence="4 6" id="KW-0472">Membrane</keyword>
<dbReference type="InterPro" id="IPR017528">
    <property type="entry name" value="CHP03097O-antigen_lig-rel"/>
</dbReference>
<dbReference type="InterPro" id="IPR051533">
    <property type="entry name" value="WaaL-like"/>
</dbReference>
<comment type="caution">
    <text evidence="9">The sequence shown here is derived from an EMBL/GenBank/DDBJ whole genome shotgun (WGS) entry which is preliminary data.</text>
</comment>
<evidence type="ECO:0000256" key="6">
    <source>
        <dbReference type="SAM" id="Phobius"/>
    </source>
</evidence>
<keyword evidence="10" id="KW-1185">Reference proteome</keyword>
<evidence type="ECO:0000313" key="10">
    <source>
        <dbReference type="Proteomes" id="UP001055804"/>
    </source>
</evidence>
<feature type="region of interest" description="Disordered" evidence="5">
    <location>
        <begin position="427"/>
        <end position="447"/>
    </location>
</feature>
<feature type="transmembrane region" description="Helical" evidence="6">
    <location>
        <begin position="201"/>
        <end position="234"/>
    </location>
</feature>
<evidence type="ECO:0000259" key="8">
    <source>
        <dbReference type="Pfam" id="PF19358"/>
    </source>
</evidence>
<evidence type="ECO:0000256" key="4">
    <source>
        <dbReference type="ARBA" id="ARBA00023136"/>
    </source>
</evidence>
<dbReference type="AlphaFoldDB" id="A0A9J6PBL8"/>
<dbReference type="NCBIfam" id="TIGR03097">
    <property type="entry name" value="PEP_O_lig_1"/>
    <property type="match status" value="1"/>
</dbReference>
<feature type="transmembrane region" description="Helical" evidence="6">
    <location>
        <begin position="100"/>
        <end position="121"/>
    </location>
</feature>
<evidence type="ECO:0000256" key="2">
    <source>
        <dbReference type="ARBA" id="ARBA00022692"/>
    </source>
</evidence>
<accession>A0A9J6PBL8</accession>
<name>A0A9J6PBL8_9PROT</name>
<keyword evidence="9" id="KW-0436">Ligase</keyword>
<feature type="transmembrane region" description="Helical" evidence="6">
    <location>
        <begin position="240"/>
        <end position="257"/>
    </location>
</feature>
<sequence>MRDLVLIFGFLGLLPLCFLRPQIGILVWTWFAVMNPHRETFGLAYDIPFNQLIVIATFAGWLISPDAKKVPMSWTVAALVAFGLWTVVTTLTALDFASAWVYFMHIPIKVFVYLIAVLLIVNTRTRLIALMWVLAISIGYYCARNGVAGILAGGRNLGTADFGPQGSMIGDRNHLSLAMVMIMPVLYYLARYSRTQWVRIVIYGVIALGVFAVITSYSRGGFIALVAMGGFLWLKTRQKVLTAALVLVLAIPAYNFVPDEWKERMESIETMKDDKSFAGRLHAWNMAISIANERPLVGGGFSATQQPHISARYGDGRYDPKAAHSIYFQVLGDHGYVGLALYLFMMYLGWRQAVWVIRQTRDRVDLLWAQDFARTMQISMVGFAVGGAALSMAYYDGYLVLIVMSVILRNIVAKEVGTESAPAARRFSSGKTAAGKGAGVTGPHPAE</sequence>
<feature type="domain" description="DUF5935" evidence="8">
    <location>
        <begin position="1"/>
        <end position="193"/>
    </location>
</feature>
<dbReference type="GO" id="GO:0016874">
    <property type="term" value="F:ligase activity"/>
    <property type="evidence" value="ECO:0007669"/>
    <property type="project" value="UniProtKB-KW"/>
</dbReference>
<feature type="transmembrane region" description="Helical" evidence="6">
    <location>
        <begin position="172"/>
        <end position="189"/>
    </location>
</feature>
<dbReference type="GO" id="GO:0016020">
    <property type="term" value="C:membrane"/>
    <property type="evidence" value="ECO:0007669"/>
    <property type="project" value="UniProtKB-SubCell"/>
</dbReference>
<dbReference type="Pfam" id="PF19358">
    <property type="entry name" value="DUF5935"/>
    <property type="match status" value="1"/>
</dbReference>
<evidence type="ECO:0000313" key="9">
    <source>
        <dbReference type="EMBL" id="MCP1335889.1"/>
    </source>
</evidence>
<feature type="transmembrane region" description="Helical" evidence="6">
    <location>
        <begin position="128"/>
        <end position="152"/>
    </location>
</feature>
<gene>
    <name evidence="9" type="ORF">NJQ99_05660</name>
</gene>
<keyword evidence="3 6" id="KW-1133">Transmembrane helix</keyword>
<dbReference type="InterPro" id="IPR007016">
    <property type="entry name" value="O-antigen_ligase-rel_domated"/>
</dbReference>